<organism evidence="1 2">
    <name type="scientific">Lentinula aff. lateritia</name>
    <dbReference type="NCBI Taxonomy" id="2804960"/>
    <lineage>
        <taxon>Eukaryota</taxon>
        <taxon>Fungi</taxon>
        <taxon>Dikarya</taxon>
        <taxon>Basidiomycota</taxon>
        <taxon>Agaricomycotina</taxon>
        <taxon>Agaricomycetes</taxon>
        <taxon>Agaricomycetidae</taxon>
        <taxon>Agaricales</taxon>
        <taxon>Marasmiineae</taxon>
        <taxon>Omphalotaceae</taxon>
        <taxon>Lentinula</taxon>
    </lineage>
</organism>
<protein>
    <submittedName>
        <fullName evidence="1">Pyridoxal phosphate-dependent transferase</fullName>
    </submittedName>
</protein>
<dbReference type="Proteomes" id="UP001163835">
    <property type="component" value="Unassembled WGS sequence"/>
</dbReference>
<keyword evidence="2" id="KW-1185">Reference proteome</keyword>
<gene>
    <name evidence="1" type="ORF">F5876DRAFT_43627</name>
</gene>
<accession>A0ACC1TXS6</accession>
<comment type="caution">
    <text evidence="1">The sequence shown here is derived from an EMBL/GenBank/DDBJ whole genome shotgun (WGS) entry which is preliminary data.</text>
</comment>
<keyword evidence="1" id="KW-0808">Transferase</keyword>
<evidence type="ECO:0000313" key="1">
    <source>
        <dbReference type="EMBL" id="KAJ3809575.1"/>
    </source>
</evidence>
<evidence type="ECO:0000313" key="2">
    <source>
        <dbReference type="Proteomes" id="UP001163835"/>
    </source>
</evidence>
<name>A0ACC1TXS6_9AGAR</name>
<proteinExistence type="predicted"/>
<dbReference type="EMBL" id="MU795150">
    <property type="protein sequence ID" value="KAJ3809575.1"/>
    <property type="molecule type" value="Genomic_DNA"/>
</dbReference>
<reference evidence="1" key="1">
    <citation type="submission" date="2022-09" db="EMBL/GenBank/DDBJ databases">
        <title>A Global Phylogenomic Analysis of the Shiitake Genus Lentinula.</title>
        <authorList>
            <consortium name="DOE Joint Genome Institute"/>
            <person name="Sierra-Patev S."/>
            <person name="Min B."/>
            <person name="Naranjo-Ortiz M."/>
            <person name="Looney B."/>
            <person name="Konkel Z."/>
            <person name="Slot J.C."/>
            <person name="Sakamoto Y."/>
            <person name="Steenwyk J.L."/>
            <person name="Rokas A."/>
            <person name="Carro J."/>
            <person name="Camarero S."/>
            <person name="Ferreira P."/>
            <person name="Molpeceres G."/>
            <person name="Ruiz-Duenas F.J."/>
            <person name="Serrano A."/>
            <person name="Henrissat B."/>
            <person name="Drula E."/>
            <person name="Hughes K.W."/>
            <person name="Mata J.L."/>
            <person name="Ishikawa N.K."/>
            <person name="Vargas-Isla R."/>
            <person name="Ushijima S."/>
            <person name="Smith C.A."/>
            <person name="Ahrendt S."/>
            <person name="Andreopoulos W."/>
            <person name="He G."/>
            <person name="Labutti K."/>
            <person name="Lipzen A."/>
            <person name="Ng V."/>
            <person name="Riley R."/>
            <person name="Sandor L."/>
            <person name="Barry K."/>
            <person name="Martinez A.T."/>
            <person name="Xiao Y."/>
            <person name="Gibbons J.G."/>
            <person name="Terashima K."/>
            <person name="Grigoriev I.V."/>
            <person name="Hibbett D.S."/>
        </authorList>
    </citation>
    <scope>NUCLEOTIDE SEQUENCE</scope>
    <source>
        <strain evidence="1">TMI1499</strain>
    </source>
</reference>
<sequence length="432" mass="48383">MNVKEDDNTYSNLPAFGNGMLSHFCLDPLYINLNSGSFGCLPKVVHLAYNDLSQELEAMPDLFIRRSMKTRVDEIRAMLARLCNTEINHCVIVPNVAHGINTVLRNFPWRKNDKLIMATTTFHTISRTVECLTYLNPHPSVIKLELLFPASHEDILESFHSCIKAQKALDSSTAIDTPGEFNTVVLFDSIVSIPGVKLPWKKMVQICKEEGVWSLIDAAHSLGQELDLNLGQIEPDFWISSCNKWLYSKRGCALLHVPLRNQALIKHSFPPGLGSLSLSNHGVTPFVGEFHWNGSTDVITALTIKSALEFRASIGGEERIIRYCHSLAIHGGQYLANILQTEVMESPSRHPNELIGSMVNVALPLSGNIKPSPDILRQFDQALLDNKTYASIFHHNELWWTRISVQIFTEICDFGKLGEVLIPLCAKIQKDT</sequence>